<reference evidence="1 2" key="1">
    <citation type="submission" date="2016-11" db="EMBL/GenBank/DDBJ databases">
        <authorList>
            <person name="Jaros S."/>
            <person name="Januszkiewicz K."/>
            <person name="Wedrychowicz H."/>
        </authorList>
    </citation>
    <scope>NUCLEOTIDE SEQUENCE [LARGE SCALE GENOMIC DNA]</scope>
    <source>
        <strain evidence="1 2">DSM 16112</strain>
    </source>
</reference>
<accession>A0A1M5BEL0</accession>
<gene>
    <name evidence="1" type="ORF">SAMN02745117_01893</name>
</gene>
<dbReference type="AlphaFoldDB" id="A0A1M5BEL0"/>
<protein>
    <submittedName>
        <fullName evidence="1">Uncharacterized protein</fullName>
    </submittedName>
</protein>
<organism evidence="1 2">
    <name type="scientific">Lampropedia hyalina DSM 16112</name>
    <dbReference type="NCBI Taxonomy" id="1122156"/>
    <lineage>
        <taxon>Bacteria</taxon>
        <taxon>Pseudomonadati</taxon>
        <taxon>Pseudomonadota</taxon>
        <taxon>Betaproteobacteria</taxon>
        <taxon>Burkholderiales</taxon>
        <taxon>Comamonadaceae</taxon>
        <taxon>Lampropedia</taxon>
    </lineage>
</organism>
<name>A0A1M5BEL0_9BURK</name>
<proteinExistence type="predicted"/>
<sequence length="197" mass="21909">MLIQRTPHAAKALSDRAACSLRERQLLIMCNGTRSSMDIVTLLGHEVLPLLLQMEGKGLLTGVSQPIKEAIGIKTIPVEPPPKPVLPPRSKSPSLASAKVYVMDLMQLQQNESAEKIARALQVASEPNEMMKLMLWALATILQRSGESYAERAVQRVFEVIPAAHLQEFMNYAQEFNIPLFDRITQLYRAHLPTPSA</sequence>
<dbReference type="Proteomes" id="UP000184327">
    <property type="component" value="Unassembled WGS sequence"/>
</dbReference>
<evidence type="ECO:0000313" key="1">
    <source>
        <dbReference type="EMBL" id="SHF40929.1"/>
    </source>
</evidence>
<keyword evidence="2" id="KW-1185">Reference proteome</keyword>
<dbReference type="EMBL" id="FQUZ01000021">
    <property type="protein sequence ID" value="SHF40929.1"/>
    <property type="molecule type" value="Genomic_DNA"/>
</dbReference>
<evidence type="ECO:0000313" key="2">
    <source>
        <dbReference type="Proteomes" id="UP000184327"/>
    </source>
</evidence>